<evidence type="ECO:0000313" key="2">
    <source>
        <dbReference type="EMBL" id="RUS84706.1"/>
    </source>
</evidence>
<dbReference type="AlphaFoldDB" id="A0A3S1C716"/>
<name>A0A3S1C716_ELYCH</name>
<feature type="region of interest" description="Disordered" evidence="1">
    <location>
        <begin position="144"/>
        <end position="220"/>
    </location>
</feature>
<comment type="caution">
    <text evidence="2">The sequence shown here is derived from an EMBL/GenBank/DDBJ whole genome shotgun (WGS) entry which is preliminary data.</text>
</comment>
<organism evidence="2 3">
    <name type="scientific">Elysia chlorotica</name>
    <name type="common">Eastern emerald elysia</name>
    <name type="synonym">Sea slug</name>
    <dbReference type="NCBI Taxonomy" id="188477"/>
    <lineage>
        <taxon>Eukaryota</taxon>
        <taxon>Metazoa</taxon>
        <taxon>Spiralia</taxon>
        <taxon>Lophotrochozoa</taxon>
        <taxon>Mollusca</taxon>
        <taxon>Gastropoda</taxon>
        <taxon>Heterobranchia</taxon>
        <taxon>Euthyneura</taxon>
        <taxon>Panpulmonata</taxon>
        <taxon>Sacoglossa</taxon>
        <taxon>Placobranchoidea</taxon>
        <taxon>Plakobranchidae</taxon>
        <taxon>Elysia</taxon>
    </lineage>
</organism>
<feature type="compositionally biased region" description="Polar residues" evidence="1">
    <location>
        <begin position="177"/>
        <end position="206"/>
    </location>
</feature>
<keyword evidence="3" id="KW-1185">Reference proteome</keyword>
<evidence type="ECO:0000256" key="1">
    <source>
        <dbReference type="SAM" id="MobiDB-lite"/>
    </source>
</evidence>
<feature type="compositionally biased region" description="Low complexity" evidence="1">
    <location>
        <begin position="148"/>
        <end position="164"/>
    </location>
</feature>
<feature type="compositionally biased region" description="Basic and acidic residues" evidence="1">
    <location>
        <begin position="345"/>
        <end position="354"/>
    </location>
</feature>
<proteinExistence type="predicted"/>
<feature type="region of interest" description="Disordered" evidence="1">
    <location>
        <begin position="333"/>
        <end position="368"/>
    </location>
</feature>
<evidence type="ECO:0000313" key="3">
    <source>
        <dbReference type="Proteomes" id="UP000271974"/>
    </source>
</evidence>
<sequence length="512" mass="57107">MRPQTNNQPASPSFMWLMDGMMEEQAEPRTPSSAGKTSWRIQEASKLFASMRTEYEESKKLFIPLRYHKLEELIEMFTAEAITQKLRYLATSDSQLQYSRALYISQSKSNYSHSLASPGAGSTLSSVSSSGNIAARTGAAHMIESCDSSKQSSRTSIRSMSPVSTRASPGSLWWRRQISNRSQSTLNDQTTAEPSRQSEGSNDCKTSSSASPSQRRRSDCVPSVVINNSYSDCDGTVETNSGIKNSRSAGNLGQACSKAYNFVLGKINPTEPLPNKLVSGSLSSLFSTIQKEHQGLQRSPLRFRNIVSTHQVHDFYIPCLKVPVHRESDLMYRHSSPKVSPRRMCQREYSRRASESLPSASSFSRSPLRVGSGSRSSFFTAEPLDKLKHCGTALNDSEIVSAHTGFCNADTPKHGRPSDLDLDNSMSTSIINRGIFSEEQIFAARTVSSPREFKDSMQYSDGMIDNIVLTIAYDHITNLRNEYSGLHGMNFWRRYKKMKTMIKRCMNVLKSD</sequence>
<gene>
    <name evidence="2" type="ORF">EGW08_007534</name>
</gene>
<protein>
    <submittedName>
        <fullName evidence="2">Uncharacterized protein</fullName>
    </submittedName>
</protein>
<dbReference type="EMBL" id="RQTK01000196">
    <property type="protein sequence ID" value="RUS84706.1"/>
    <property type="molecule type" value="Genomic_DNA"/>
</dbReference>
<accession>A0A3S1C716</accession>
<dbReference type="OrthoDB" id="6162988at2759"/>
<feature type="compositionally biased region" description="Low complexity" evidence="1">
    <location>
        <begin position="355"/>
        <end position="368"/>
    </location>
</feature>
<reference evidence="2 3" key="1">
    <citation type="submission" date="2019-01" db="EMBL/GenBank/DDBJ databases">
        <title>A draft genome assembly of the solar-powered sea slug Elysia chlorotica.</title>
        <authorList>
            <person name="Cai H."/>
            <person name="Li Q."/>
            <person name="Fang X."/>
            <person name="Li J."/>
            <person name="Curtis N.E."/>
            <person name="Altenburger A."/>
            <person name="Shibata T."/>
            <person name="Feng M."/>
            <person name="Maeda T."/>
            <person name="Schwartz J.A."/>
            <person name="Shigenobu S."/>
            <person name="Lundholm N."/>
            <person name="Nishiyama T."/>
            <person name="Yang H."/>
            <person name="Hasebe M."/>
            <person name="Li S."/>
            <person name="Pierce S.K."/>
            <person name="Wang J."/>
        </authorList>
    </citation>
    <scope>NUCLEOTIDE SEQUENCE [LARGE SCALE GENOMIC DNA]</scope>
    <source>
        <strain evidence="2">EC2010</strain>
        <tissue evidence="2">Whole organism of an adult</tissue>
    </source>
</reference>
<dbReference type="Proteomes" id="UP000271974">
    <property type="component" value="Unassembled WGS sequence"/>
</dbReference>